<dbReference type="Pfam" id="PF16162">
    <property type="entry name" value="KwaB"/>
    <property type="match status" value="1"/>
</dbReference>
<accession>A0ABU6JJI9</accession>
<gene>
    <name evidence="1" type="ORF">RY831_32670</name>
</gene>
<sequence>MQANFNSLKAFDYTQSTVHLWIFKKSAAARKFTAFFVRTDPALNALLKTIVRDEMVRLTECSQYSYLAETNDNSCLATAVSECNFHLLKAQVDRPEPEHPARDIKDLKGAEGYVVKFIHGAHTVYAVKRSTASWKTAYPKKYINMIFRNGELAAAEDNGFSIEKNFDFYCLDSSIFISGKRNFEATMEYKAAYAQAFASLRQKPDFSALFTDMQPLITYVGTNSIQLRRMAVVEQKGIYSRPNFLPNLQVVSQRRGWALNFDRTTNQIIACDQTAKTIMQVLLDHRLLSEITDEIYDVPDAVPI</sequence>
<protein>
    <submittedName>
        <fullName evidence="1">DUF4868 domain-containing protein</fullName>
    </submittedName>
</protein>
<keyword evidence="2" id="KW-1185">Reference proteome</keyword>
<reference evidence="1 2" key="1">
    <citation type="submission" date="2023-10" db="EMBL/GenBank/DDBJ databases">
        <title>Noviherbaspirillum sp. CPCC 100848 genome assembly.</title>
        <authorList>
            <person name="Li X.Y."/>
            <person name="Fang X.M."/>
        </authorList>
    </citation>
    <scope>NUCLEOTIDE SEQUENCE [LARGE SCALE GENOMIC DNA]</scope>
    <source>
        <strain evidence="1 2">CPCC 100848</strain>
    </source>
</reference>
<dbReference type="InterPro" id="IPR032359">
    <property type="entry name" value="KwaB-like"/>
</dbReference>
<dbReference type="EMBL" id="JAWIIV010000092">
    <property type="protein sequence ID" value="MEC4723862.1"/>
    <property type="molecule type" value="Genomic_DNA"/>
</dbReference>
<evidence type="ECO:0000313" key="2">
    <source>
        <dbReference type="Proteomes" id="UP001352263"/>
    </source>
</evidence>
<proteinExistence type="predicted"/>
<organism evidence="1 2">
    <name type="scientific">Noviherbaspirillum album</name>
    <dbReference type="NCBI Taxonomy" id="3080276"/>
    <lineage>
        <taxon>Bacteria</taxon>
        <taxon>Pseudomonadati</taxon>
        <taxon>Pseudomonadota</taxon>
        <taxon>Betaproteobacteria</taxon>
        <taxon>Burkholderiales</taxon>
        <taxon>Oxalobacteraceae</taxon>
        <taxon>Noviherbaspirillum</taxon>
    </lineage>
</organism>
<comment type="caution">
    <text evidence="1">The sequence shown here is derived from an EMBL/GenBank/DDBJ whole genome shotgun (WGS) entry which is preliminary data.</text>
</comment>
<dbReference type="Proteomes" id="UP001352263">
    <property type="component" value="Unassembled WGS sequence"/>
</dbReference>
<dbReference type="RefSeq" id="WP_326510456.1">
    <property type="nucleotide sequence ID" value="NZ_JAWIIV010000092.1"/>
</dbReference>
<name>A0ABU6JJI9_9BURK</name>
<evidence type="ECO:0000313" key="1">
    <source>
        <dbReference type="EMBL" id="MEC4723862.1"/>
    </source>
</evidence>